<name>A0ABW1FFF5_9ACTN</name>
<keyword evidence="1 4" id="KW-0489">Methyltransferase</keyword>
<dbReference type="Proteomes" id="UP001596241">
    <property type="component" value="Unassembled WGS sequence"/>
</dbReference>
<dbReference type="RefSeq" id="WP_345080526.1">
    <property type="nucleotide sequence ID" value="NZ_BAAAWG010000006.1"/>
</dbReference>
<dbReference type="PANTHER" id="PTHR44942">
    <property type="entry name" value="METHYLTRANSF_11 DOMAIN-CONTAINING PROTEIN"/>
    <property type="match status" value="1"/>
</dbReference>
<dbReference type="PANTHER" id="PTHR44942:SF4">
    <property type="entry name" value="METHYLTRANSFERASE TYPE 11 DOMAIN-CONTAINING PROTEIN"/>
    <property type="match status" value="1"/>
</dbReference>
<dbReference type="Gene3D" id="3.40.50.150">
    <property type="entry name" value="Vaccinia Virus protein VP39"/>
    <property type="match status" value="1"/>
</dbReference>
<keyword evidence="5" id="KW-1185">Reference proteome</keyword>
<dbReference type="InterPro" id="IPR041698">
    <property type="entry name" value="Methyltransf_25"/>
</dbReference>
<comment type="caution">
    <text evidence="4">The sequence shown here is derived from an EMBL/GenBank/DDBJ whole genome shotgun (WGS) entry which is preliminary data.</text>
</comment>
<dbReference type="GO" id="GO:0008168">
    <property type="term" value="F:methyltransferase activity"/>
    <property type="evidence" value="ECO:0007669"/>
    <property type="project" value="UniProtKB-KW"/>
</dbReference>
<evidence type="ECO:0000259" key="3">
    <source>
        <dbReference type="Pfam" id="PF13649"/>
    </source>
</evidence>
<reference evidence="5" key="1">
    <citation type="journal article" date="2019" name="Int. J. Syst. Evol. Microbiol.">
        <title>The Global Catalogue of Microorganisms (GCM) 10K type strain sequencing project: providing services to taxonomists for standard genome sequencing and annotation.</title>
        <authorList>
            <consortium name="The Broad Institute Genomics Platform"/>
            <consortium name="The Broad Institute Genome Sequencing Center for Infectious Disease"/>
            <person name="Wu L."/>
            <person name="Ma J."/>
        </authorList>
    </citation>
    <scope>NUCLEOTIDE SEQUENCE [LARGE SCALE GENOMIC DNA]</scope>
    <source>
        <strain evidence="5">CGMCC 1.15809</strain>
    </source>
</reference>
<protein>
    <submittedName>
        <fullName evidence="4">Class I SAM-dependent methyltransferase</fullName>
    </submittedName>
</protein>
<evidence type="ECO:0000313" key="5">
    <source>
        <dbReference type="Proteomes" id="UP001596241"/>
    </source>
</evidence>
<evidence type="ECO:0000313" key="4">
    <source>
        <dbReference type="EMBL" id="MFC5891904.1"/>
    </source>
</evidence>
<dbReference type="Pfam" id="PF13649">
    <property type="entry name" value="Methyltransf_25"/>
    <property type="match status" value="1"/>
</dbReference>
<feature type="domain" description="Methyltransferase" evidence="3">
    <location>
        <begin position="50"/>
        <end position="129"/>
    </location>
</feature>
<proteinExistence type="predicted"/>
<dbReference type="CDD" id="cd02440">
    <property type="entry name" value="AdoMet_MTases"/>
    <property type="match status" value="1"/>
</dbReference>
<accession>A0ABW1FFF5</accession>
<organism evidence="4 5">
    <name type="scientific">Streptomyces ramulosus</name>
    <dbReference type="NCBI Taxonomy" id="47762"/>
    <lineage>
        <taxon>Bacteria</taxon>
        <taxon>Bacillati</taxon>
        <taxon>Actinomycetota</taxon>
        <taxon>Actinomycetes</taxon>
        <taxon>Kitasatosporales</taxon>
        <taxon>Streptomycetaceae</taxon>
        <taxon>Streptomyces</taxon>
    </lineage>
</organism>
<dbReference type="InterPro" id="IPR029063">
    <property type="entry name" value="SAM-dependent_MTases_sf"/>
</dbReference>
<dbReference type="SUPFAM" id="SSF53335">
    <property type="entry name" value="S-adenosyl-L-methionine-dependent methyltransferases"/>
    <property type="match status" value="1"/>
</dbReference>
<keyword evidence="2" id="KW-0808">Transferase</keyword>
<dbReference type="EMBL" id="JBHSPW010000001">
    <property type="protein sequence ID" value="MFC5891904.1"/>
    <property type="molecule type" value="Genomic_DNA"/>
</dbReference>
<sequence>MVPRTFMPSTPSEIFASAAPYYARYQPHYPPELYESISENFALNDARTALDLGCGPGTLALPLSRRVGRVIAVDPEPGMLEQGKRLAALRHIDNIQWRQGDSAGLRALNLPPLDLCVMGRSFHWMSRAQVLTDLDLLITAQGGVVIASVQPPDTEWARAVAEIRERYLLPAASGDNGTFPAQEESHREILRRSPFPCVTEEHWTYRVDHTLDELIGIQFSHSSFTPARLGARKDAFERDLRTALTQCRPQGHFEDVIRVEALMARRGR</sequence>
<dbReference type="InterPro" id="IPR051052">
    <property type="entry name" value="Diverse_substrate_MTase"/>
</dbReference>
<evidence type="ECO:0000256" key="2">
    <source>
        <dbReference type="ARBA" id="ARBA00022679"/>
    </source>
</evidence>
<evidence type="ECO:0000256" key="1">
    <source>
        <dbReference type="ARBA" id="ARBA00022603"/>
    </source>
</evidence>
<dbReference type="GO" id="GO:0032259">
    <property type="term" value="P:methylation"/>
    <property type="evidence" value="ECO:0007669"/>
    <property type="project" value="UniProtKB-KW"/>
</dbReference>
<gene>
    <name evidence="4" type="ORF">ACFP3M_03595</name>
</gene>